<reference evidence="2" key="1">
    <citation type="submission" date="2020-10" db="EMBL/GenBank/DDBJ databases">
        <title>Taxonomic study of unclassified bacteria belonging to the class Ktedonobacteria.</title>
        <authorList>
            <person name="Yabe S."/>
            <person name="Wang C.M."/>
            <person name="Zheng Y."/>
            <person name="Sakai Y."/>
            <person name="Cavaletti L."/>
            <person name="Monciardini P."/>
            <person name="Donadio S."/>
        </authorList>
    </citation>
    <scope>NUCLEOTIDE SEQUENCE</scope>
    <source>
        <strain evidence="2">ID150040</strain>
    </source>
</reference>
<keyword evidence="1" id="KW-0732">Signal</keyword>
<dbReference type="InterPro" id="IPR011042">
    <property type="entry name" value="6-blade_b-propeller_TolB-like"/>
</dbReference>
<comment type="caution">
    <text evidence="2">The sequence shown here is derived from an EMBL/GenBank/DDBJ whole genome shotgun (WGS) entry which is preliminary data.</text>
</comment>
<proteinExistence type="predicted"/>
<accession>A0A8J3I7H1</accession>
<name>A0A8J3I7H1_9CHLR</name>
<dbReference type="EMBL" id="BNJK01000001">
    <property type="protein sequence ID" value="GHO90224.1"/>
    <property type="molecule type" value="Genomic_DNA"/>
</dbReference>
<sequence length="431" mass="46613">MKHTRSLLLLTIACLCLLLTACGSTPAQSHITVTPRATRTTPASTNCPPAGTGRAATMPPLSQPLGHHQNLVYISDVDDQPTSGSLVHYDVTTGSKTTILTLKNANIAEAQLSTDGQWILFTDQIYNPAIHSYGVQMLQLIRIDGKALQTLYCAPQGTASLMLTWSPDQQHVAFFGGKKEGDSFAGVSTFDLHTGKVQLVLDDPSGLATLFWKNDQQLYIRFAQMIPTSTLYMLDTTRGPNQHVKDLTLVFQQQTSKPCWNAAASFDRSTLFISQCTPAPTNWSGAPYQPSAPSSVSQQAATGGSLHTITTTKQLTIVDVHAVSPDMLLFNVASPITRRGETDSRDGLWKVNTDGSGLLQLMHEGSANGNGNEEPAWHYVSRDGMLYVYSIWNWATTQNTLKYGSLSGGPTTAFATSNKSDSATIVGWTVL</sequence>
<evidence type="ECO:0000256" key="1">
    <source>
        <dbReference type="SAM" id="SignalP"/>
    </source>
</evidence>
<feature type="chain" id="PRO_5035166723" evidence="1">
    <location>
        <begin position="30"/>
        <end position="431"/>
    </location>
</feature>
<dbReference type="RefSeq" id="WP_220201203.1">
    <property type="nucleotide sequence ID" value="NZ_BNJK01000001.1"/>
</dbReference>
<organism evidence="2 3">
    <name type="scientific">Reticulibacter mediterranei</name>
    <dbReference type="NCBI Taxonomy" id="2778369"/>
    <lineage>
        <taxon>Bacteria</taxon>
        <taxon>Bacillati</taxon>
        <taxon>Chloroflexota</taxon>
        <taxon>Ktedonobacteria</taxon>
        <taxon>Ktedonobacterales</taxon>
        <taxon>Reticulibacteraceae</taxon>
        <taxon>Reticulibacter</taxon>
    </lineage>
</organism>
<dbReference type="PROSITE" id="PS51257">
    <property type="entry name" value="PROKAR_LIPOPROTEIN"/>
    <property type="match status" value="1"/>
</dbReference>
<evidence type="ECO:0000313" key="2">
    <source>
        <dbReference type="EMBL" id="GHO90224.1"/>
    </source>
</evidence>
<dbReference type="Gene3D" id="2.120.10.30">
    <property type="entry name" value="TolB, C-terminal domain"/>
    <property type="match status" value="1"/>
</dbReference>
<dbReference type="SUPFAM" id="SSF82171">
    <property type="entry name" value="DPP6 N-terminal domain-like"/>
    <property type="match status" value="1"/>
</dbReference>
<feature type="signal peptide" evidence="1">
    <location>
        <begin position="1"/>
        <end position="29"/>
    </location>
</feature>
<dbReference type="Proteomes" id="UP000597444">
    <property type="component" value="Unassembled WGS sequence"/>
</dbReference>
<dbReference type="AlphaFoldDB" id="A0A8J3I7H1"/>
<evidence type="ECO:0000313" key="3">
    <source>
        <dbReference type="Proteomes" id="UP000597444"/>
    </source>
</evidence>
<keyword evidence="3" id="KW-1185">Reference proteome</keyword>
<protein>
    <submittedName>
        <fullName evidence="2">Uncharacterized protein</fullName>
    </submittedName>
</protein>
<gene>
    <name evidence="2" type="ORF">KSF_002720</name>
</gene>